<comment type="caution">
    <text evidence="2">The sequence shown here is derived from an EMBL/GenBank/DDBJ whole genome shotgun (WGS) entry which is preliminary data.</text>
</comment>
<evidence type="ECO:0000313" key="2">
    <source>
        <dbReference type="EMBL" id="MBA8952543.1"/>
    </source>
</evidence>
<dbReference type="RefSeq" id="WP_182844827.1">
    <property type="nucleotide sequence ID" value="NZ_BAAALP010000005.1"/>
</dbReference>
<sequence length="149" mass="16785">MTTYRLWLAALPAPVPEAEARIFWNCKDEPTPALDEALRRAPHIYVGSWGEEHEELLPRSCRCPAARLSAWLFFKGTIDRWQAPILDPRLHDELLELLRPRPDDLPAPTAPTARAHEIRSFLSAHAGRSLIPQEEPPSADQDALSAQNP</sequence>
<evidence type="ECO:0000313" key="3">
    <source>
        <dbReference type="Proteomes" id="UP000572680"/>
    </source>
</evidence>
<reference evidence="2 3" key="1">
    <citation type="submission" date="2020-08" db="EMBL/GenBank/DDBJ databases">
        <title>Genomic Encyclopedia of Type Strains, Phase IV (KMG-IV): sequencing the most valuable type-strain genomes for metagenomic binning, comparative biology and taxonomic classification.</title>
        <authorList>
            <person name="Goeker M."/>
        </authorList>
    </citation>
    <scope>NUCLEOTIDE SEQUENCE [LARGE SCALE GENOMIC DNA]</scope>
    <source>
        <strain evidence="2 3">DSM 44197</strain>
    </source>
</reference>
<dbReference type="Proteomes" id="UP000572680">
    <property type="component" value="Unassembled WGS sequence"/>
</dbReference>
<dbReference type="EMBL" id="JACJIA010000005">
    <property type="protein sequence ID" value="MBA8952543.1"/>
    <property type="molecule type" value="Genomic_DNA"/>
</dbReference>
<organism evidence="2 3">
    <name type="scientific">Actinomadura namibiensis</name>
    <dbReference type="NCBI Taxonomy" id="182080"/>
    <lineage>
        <taxon>Bacteria</taxon>
        <taxon>Bacillati</taxon>
        <taxon>Actinomycetota</taxon>
        <taxon>Actinomycetes</taxon>
        <taxon>Streptosporangiales</taxon>
        <taxon>Thermomonosporaceae</taxon>
        <taxon>Actinomadura</taxon>
    </lineage>
</organism>
<keyword evidence="3" id="KW-1185">Reference proteome</keyword>
<accession>A0A7W3QMZ7</accession>
<dbReference type="AlphaFoldDB" id="A0A7W3QMZ7"/>
<protein>
    <submittedName>
        <fullName evidence="2">Uncharacterized protein</fullName>
    </submittedName>
</protein>
<gene>
    <name evidence="2" type="ORF">HNR61_004189</name>
</gene>
<evidence type="ECO:0000256" key="1">
    <source>
        <dbReference type="SAM" id="MobiDB-lite"/>
    </source>
</evidence>
<name>A0A7W3QMZ7_ACTNM</name>
<proteinExistence type="predicted"/>
<feature type="region of interest" description="Disordered" evidence="1">
    <location>
        <begin position="126"/>
        <end position="149"/>
    </location>
</feature>